<accession>A0A916QIE0</accession>
<protein>
    <submittedName>
        <fullName evidence="1">Uncharacterized protein</fullName>
    </submittedName>
</protein>
<evidence type="ECO:0000313" key="1">
    <source>
        <dbReference type="EMBL" id="GFR39061.1"/>
    </source>
</evidence>
<reference evidence="1" key="1">
    <citation type="submission" date="2020-08" db="EMBL/GenBank/DDBJ databases">
        <authorList>
            <person name="Uke A."/>
            <person name="Chhe C."/>
            <person name="Baramee S."/>
            <person name="Kosugi A."/>
        </authorList>
    </citation>
    <scope>NUCLEOTIDE SEQUENCE</scope>
    <source>
        <strain evidence="1">DA-C8</strain>
    </source>
</reference>
<gene>
    <name evidence="1" type="ORF">PRECH8_23570</name>
</gene>
<organism evidence="1 2">
    <name type="scientific">Insulibacter thermoxylanivorax</name>
    <dbReference type="NCBI Taxonomy" id="2749268"/>
    <lineage>
        <taxon>Bacteria</taxon>
        <taxon>Bacillati</taxon>
        <taxon>Bacillota</taxon>
        <taxon>Bacilli</taxon>
        <taxon>Bacillales</taxon>
        <taxon>Paenibacillaceae</taxon>
        <taxon>Insulibacter</taxon>
    </lineage>
</organism>
<sequence length="135" mass="15338">MDEVMNRDILREQEIRLNILESLARSQQALALIAETISEAYTAVRPAAEHEQTAHELAVLARYQIRLAEQIMQLRLRNTRLGTPVRPWLHRCVCPASPCGEDLSHSTVNRQVLNLDISPVRGRYAQFPSLAPDRS</sequence>
<dbReference type="Proteomes" id="UP000654993">
    <property type="component" value="Unassembled WGS sequence"/>
</dbReference>
<reference evidence="1" key="2">
    <citation type="journal article" date="2021" name="Data Brief">
        <title>Draft genome sequence data of the facultative, thermophilic, xylanolytic bacterium Paenibacillus sp. strain DA-C8.</title>
        <authorList>
            <person name="Chhe C."/>
            <person name="Uke A."/>
            <person name="Baramee S."/>
            <person name="Ungkulpasvich U."/>
            <person name="Tachaapaikoon C."/>
            <person name="Pason P."/>
            <person name="Waeonukul R."/>
            <person name="Ratanakhanokchai K."/>
            <person name="Kosugi A."/>
        </authorList>
    </citation>
    <scope>NUCLEOTIDE SEQUENCE</scope>
    <source>
        <strain evidence="1">DA-C8</strain>
    </source>
</reference>
<name>A0A916QIE0_9BACL</name>
<proteinExistence type="predicted"/>
<dbReference type="EMBL" id="BMAQ01000033">
    <property type="protein sequence ID" value="GFR39061.1"/>
    <property type="molecule type" value="Genomic_DNA"/>
</dbReference>
<dbReference type="AlphaFoldDB" id="A0A916QIE0"/>
<comment type="caution">
    <text evidence="1">The sequence shown here is derived from an EMBL/GenBank/DDBJ whole genome shotgun (WGS) entry which is preliminary data.</text>
</comment>
<keyword evidence="2" id="KW-1185">Reference proteome</keyword>
<evidence type="ECO:0000313" key="2">
    <source>
        <dbReference type="Proteomes" id="UP000654993"/>
    </source>
</evidence>